<dbReference type="GO" id="GO:0008836">
    <property type="term" value="F:diaminopimelate decarboxylase activity"/>
    <property type="evidence" value="ECO:0007669"/>
    <property type="project" value="UniProtKB-UniRule"/>
</dbReference>
<keyword evidence="5 8" id="KW-0457">Lysine biosynthesis</keyword>
<dbReference type="RefSeq" id="WP_025816898.1">
    <property type="nucleotide sequence ID" value="NZ_BAIZ01000035.1"/>
</dbReference>
<evidence type="ECO:0000256" key="1">
    <source>
        <dbReference type="ARBA" id="ARBA00001933"/>
    </source>
</evidence>
<feature type="binding site" evidence="5">
    <location>
        <position position="363"/>
    </location>
    <ligand>
        <name>substrate</name>
    </ligand>
</feature>
<dbReference type="OrthoDB" id="9802241at2"/>
<keyword evidence="3 5" id="KW-0663">Pyridoxal phosphate</keyword>
<feature type="binding site" evidence="5">
    <location>
        <position position="227"/>
    </location>
    <ligand>
        <name>pyridoxal 5'-phosphate</name>
        <dbReference type="ChEBI" id="CHEBI:597326"/>
    </ligand>
</feature>
<feature type="binding site" evidence="5">
    <location>
        <position position="304"/>
    </location>
    <ligand>
        <name>substrate</name>
    </ligand>
</feature>
<dbReference type="HAMAP" id="MF_02120">
    <property type="entry name" value="LysA"/>
    <property type="match status" value="1"/>
</dbReference>
<dbReference type="Pfam" id="PF02784">
    <property type="entry name" value="Orn_Arg_deC_N"/>
    <property type="match status" value="1"/>
</dbReference>
<dbReference type="PANTHER" id="PTHR43727">
    <property type="entry name" value="DIAMINOPIMELATE DECARBOXYLASE"/>
    <property type="match status" value="1"/>
</dbReference>
<feature type="active site" description="Proton donor" evidence="7">
    <location>
        <position position="334"/>
    </location>
</feature>
<dbReference type="GO" id="GO:0009089">
    <property type="term" value="P:lysine biosynthetic process via diaminopimelate"/>
    <property type="evidence" value="ECO:0007669"/>
    <property type="project" value="UniProtKB-UniRule"/>
</dbReference>
<keyword evidence="2 5" id="KW-0210">Decarboxylase</keyword>
<evidence type="ECO:0000256" key="3">
    <source>
        <dbReference type="ARBA" id="ARBA00022898"/>
    </source>
</evidence>
<dbReference type="PRINTS" id="PR01181">
    <property type="entry name" value="DAPDCRBXLASE"/>
</dbReference>
<evidence type="ECO:0000256" key="5">
    <source>
        <dbReference type="HAMAP-Rule" id="MF_02120"/>
    </source>
</evidence>
<feature type="binding site" evidence="5">
    <location>
        <position position="363"/>
    </location>
    <ligand>
        <name>pyridoxal 5'-phosphate</name>
        <dbReference type="ChEBI" id="CHEBI:597326"/>
    </ligand>
</feature>
<comment type="caution">
    <text evidence="11">The sequence shown here is derived from an EMBL/GenBank/DDBJ whole genome shotgun (WGS) entry which is preliminary data.</text>
</comment>
<dbReference type="GeneID" id="84899235"/>
<organism evidence="11 12">
    <name type="scientific">Hoylesella shahii DSM 15611 = JCM 12083</name>
    <dbReference type="NCBI Taxonomy" id="1122991"/>
    <lineage>
        <taxon>Bacteria</taxon>
        <taxon>Pseudomonadati</taxon>
        <taxon>Bacteroidota</taxon>
        <taxon>Bacteroidia</taxon>
        <taxon>Bacteroidales</taxon>
        <taxon>Prevotellaceae</taxon>
        <taxon>Hoylesella</taxon>
    </lineage>
</organism>
<comment type="function">
    <text evidence="5">Specifically catalyzes the decarboxylation of meso-diaminopimelate (meso-DAP) to L-lysine.</text>
</comment>
<evidence type="ECO:0000313" key="11">
    <source>
        <dbReference type="EMBL" id="PXX19549.1"/>
    </source>
</evidence>
<feature type="modified residue" description="N6-(pyridoxal phosphate)lysine" evidence="5 7">
    <location>
        <position position="48"/>
    </location>
</feature>
<evidence type="ECO:0000259" key="9">
    <source>
        <dbReference type="Pfam" id="PF00278"/>
    </source>
</evidence>
<dbReference type="InterPro" id="IPR009006">
    <property type="entry name" value="Ala_racemase/Decarboxylase_C"/>
</dbReference>
<dbReference type="NCBIfam" id="TIGR01048">
    <property type="entry name" value="lysA"/>
    <property type="match status" value="1"/>
</dbReference>
<feature type="binding site" evidence="5">
    <location>
        <position position="335"/>
    </location>
    <ligand>
        <name>substrate</name>
    </ligand>
</feature>
<evidence type="ECO:0000256" key="2">
    <source>
        <dbReference type="ARBA" id="ARBA00022793"/>
    </source>
</evidence>
<feature type="domain" description="Orn/DAP/Arg decarboxylase 2 N-terminal" evidence="10">
    <location>
        <begin position="37"/>
        <end position="272"/>
    </location>
</feature>
<evidence type="ECO:0000256" key="4">
    <source>
        <dbReference type="ARBA" id="ARBA00023239"/>
    </source>
</evidence>
<gene>
    <name evidence="5" type="primary">lysA</name>
    <name evidence="11" type="ORF">EJ73_02331</name>
</gene>
<dbReference type="PANTHER" id="PTHR43727:SF2">
    <property type="entry name" value="GROUP IV DECARBOXYLASE"/>
    <property type="match status" value="1"/>
</dbReference>
<dbReference type="UniPathway" id="UPA00034">
    <property type="reaction ID" value="UER00027"/>
</dbReference>
<evidence type="ECO:0000256" key="6">
    <source>
        <dbReference type="NCBIfam" id="TIGR01048"/>
    </source>
</evidence>
<reference evidence="11 12" key="1">
    <citation type="submission" date="2018-05" db="EMBL/GenBank/DDBJ databases">
        <title>Genomic Encyclopedia of Type Strains, Phase I: the one thousand microbial genomes (KMG-I) project.</title>
        <authorList>
            <person name="Kyrpides N."/>
        </authorList>
    </citation>
    <scope>NUCLEOTIDE SEQUENCE [LARGE SCALE GENOMIC DNA]</scope>
    <source>
        <strain evidence="11 12">DSM 15611</strain>
    </source>
</reference>
<sequence>MINLPTHSFQQHPTPFYYYDEELLRATLDELNRQVASHPNFIVHYAAKANANIRILEIIKEAGLGVDCVSGGEIETALSVGFKPEKIVFAGVGKSDWEIKLALENNIFCFNVESIEEMEVIELLCNEMNCTTNVCLRVNPNVAAHTHKKITTGMAENKFGIPIDCIWETIERMQAITHLRFIGLHFHIGSQIVELNDFRELCNSANNLLAFLKERGIEPEHINVGGGLGIDYNNPEEHIVPDFKAYFDTYAKELLYNAKQKVHFELGRSLVAQCGFLISRVLYVKQGQSKQFLILDAGMNDLIRPAMYHAKHKIINLSNPLGTNEVYDVVGPVCESSDVFGNDVVLPQCHRGHLIAICSAGAYGEAMASQYNCRALAKSYLSEDFNI</sequence>
<dbReference type="EC" id="4.1.1.20" evidence="5 6"/>
<keyword evidence="4 5" id="KW-0456">Lyase</keyword>
<evidence type="ECO:0000256" key="7">
    <source>
        <dbReference type="PIRSR" id="PIRSR600183-50"/>
    </source>
</evidence>
<feature type="domain" description="Orn/DAP/Arg decarboxylase 2 C-terminal" evidence="9">
    <location>
        <begin position="16"/>
        <end position="361"/>
    </location>
</feature>
<keyword evidence="5" id="KW-0028">Amino-acid biosynthesis</keyword>
<dbReference type="STRING" id="1122991.GCA_000613445_00924"/>
<dbReference type="GO" id="GO:0030170">
    <property type="term" value="F:pyridoxal phosphate binding"/>
    <property type="evidence" value="ECO:0007669"/>
    <property type="project" value="UniProtKB-UniRule"/>
</dbReference>
<dbReference type="Proteomes" id="UP000248314">
    <property type="component" value="Unassembled WGS sequence"/>
</dbReference>
<dbReference type="Gene3D" id="3.20.20.10">
    <property type="entry name" value="Alanine racemase"/>
    <property type="match status" value="1"/>
</dbReference>
<comment type="subunit">
    <text evidence="5">Homodimer.</text>
</comment>
<dbReference type="Gene3D" id="2.40.37.10">
    <property type="entry name" value="Lyase, Ornithine Decarboxylase, Chain A, domain 1"/>
    <property type="match status" value="1"/>
</dbReference>
<dbReference type="InterPro" id="IPR002986">
    <property type="entry name" value="DAP_deCOOHase_LysA"/>
</dbReference>
<comment type="cofactor">
    <cofactor evidence="1 5 7 8">
        <name>pyridoxal 5'-phosphate</name>
        <dbReference type="ChEBI" id="CHEBI:597326"/>
    </cofactor>
</comment>
<dbReference type="InterPro" id="IPR022653">
    <property type="entry name" value="De-COase2_pyr-phos_BS"/>
</dbReference>
<dbReference type="InterPro" id="IPR029066">
    <property type="entry name" value="PLP-binding_barrel"/>
</dbReference>
<dbReference type="FunFam" id="3.20.20.10:FF:000003">
    <property type="entry name" value="Diaminopimelate decarboxylase"/>
    <property type="match status" value="1"/>
</dbReference>
<dbReference type="CDD" id="cd06828">
    <property type="entry name" value="PLPDE_III_DapDC"/>
    <property type="match status" value="1"/>
</dbReference>
<feature type="binding site" evidence="5">
    <location>
        <position position="268"/>
    </location>
    <ligand>
        <name>substrate</name>
    </ligand>
</feature>
<comment type="pathway">
    <text evidence="5 8">Amino-acid biosynthesis; L-lysine biosynthesis via DAP pathway; L-lysine from DL-2,6-diaminopimelate: step 1/1.</text>
</comment>
<dbReference type="AlphaFoldDB" id="A0A318I6A5"/>
<dbReference type="Pfam" id="PF00278">
    <property type="entry name" value="Orn_DAP_Arg_deC"/>
    <property type="match status" value="1"/>
</dbReference>
<keyword evidence="12" id="KW-1185">Reference proteome</keyword>
<accession>A0A318I6A5</accession>
<protein>
    <recommendedName>
        <fullName evidence="5 6">Diaminopimelate decarboxylase</fullName>
        <shortName evidence="5">DAP decarboxylase</shortName>
        <shortName evidence="5">DAPDC</shortName>
        <ecNumber evidence="5 6">4.1.1.20</ecNumber>
    </recommendedName>
</protein>
<feature type="binding site" evidence="5">
    <location>
        <position position="308"/>
    </location>
    <ligand>
        <name>substrate</name>
    </ligand>
</feature>
<dbReference type="PROSITE" id="PS00879">
    <property type="entry name" value="ODR_DC_2_2"/>
    <property type="match status" value="1"/>
</dbReference>
<dbReference type="PRINTS" id="PR01179">
    <property type="entry name" value="ODADCRBXLASE"/>
</dbReference>
<dbReference type="PROSITE" id="PS00878">
    <property type="entry name" value="ODR_DC_2_1"/>
    <property type="match status" value="1"/>
</dbReference>
<evidence type="ECO:0000259" key="10">
    <source>
        <dbReference type="Pfam" id="PF02784"/>
    </source>
</evidence>
<evidence type="ECO:0000256" key="8">
    <source>
        <dbReference type="RuleBase" id="RU003738"/>
    </source>
</evidence>
<dbReference type="InterPro" id="IPR022643">
    <property type="entry name" value="De-COase2_C"/>
</dbReference>
<dbReference type="SUPFAM" id="SSF50621">
    <property type="entry name" value="Alanine racemase C-terminal domain-like"/>
    <property type="match status" value="1"/>
</dbReference>
<dbReference type="InterPro" id="IPR022657">
    <property type="entry name" value="De-COase2_CS"/>
</dbReference>
<proteinExistence type="inferred from homology"/>
<dbReference type="InterPro" id="IPR000183">
    <property type="entry name" value="Orn/DAP/Arg_de-COase"/>
</dbReference>
<dbReference type="SUPFAM" id="SSF51419">
    <property type="entry name" value="PLP-binding barrel"/>
    <property type="match status" value="1"/>
</dbReference>
<evidence type="ECO:0000313" key="12">
    <source>
        <dbReference type="Proteomes" id="UP000248314"/>
    </source>
</evidence>
<dbReference type="InterPro" id="IPR022644">
    <property type="entry name" value="De-COase2_N"/>
</dbReference>
<comment type="similarity">
    <text evidence="5">Belongs to the Orn/Lys/Arg decarboxylase class-II family. LysA subfamily.</text>
</comment>
<comment type="catalytic activity">
    <reaction evidence="5 8">
        <text>meso-2,6-diaminopimelate + H(+) = L-lysine + CO2</text>
        <dbReference type="Rhea" id="RHEA:15101"/>
        <dbReference type="ChEBI" id="CHEBI:15378"/>
        <dbReference type="ChEBI" id="CHEBI:16526"/>
        <dbReference type="ChEBI" id="CHEBI:32551"/>
        <dbReference type="ChEBI" id="CHEBI:57791"/>
        <dbReference type="EC" id="4.1.1.20"/>
    </reaction>
</comment>
<name>A0A318I6A5_9BACT</name>
<dbReference type="EMBL" id="QJJX01000035">
    <property type="protein sequence ID" value="PXX19549.1"/>
    <property type="molecule type" value="Genomic_DNA"/>
</dbReference>
<feature type="binding site" evidence="5">
    <location>
        <begin position="265"/>
        <end position="268"/>
    </location>
    <ligand>
        <name>pyridoxal 5'-phosphate</name>
        <dbReference type="ChEBI" id="CHEBI:597326"/>
    </ligand>
</feature>